<keyword evidence="3" id="KW-0457">Lysine biosynthesis</keyword>
<feature type="active site" description="Proton donor" evidence="3">
    <location>
        <position position="85"/>
    </location>
</feature>
<keyword evidence="6" id="KW-1185">Reference proteome</keyword>
<dbReference type="SUPFAM" id="SSF54506">
    <property type="entry name" value="Diaminopimelate epimerase-like"/>
    <property type="match status" value="2"/>
</dbReference>
<evidence type="ECO:0000313" key="5">
    <source>
        <dbReference type="EMBL" id="GAA0661987.1"/>
    </source>
</evidence>
<evidence type="ECO:0000256" key="3">
    <source>
        <dbReference type="HAMAP-Rule" id="MF_00197"/>
    </source>
</evidence>
<dbReference type="EMBL" id="BAAADV010000001">
    <property type="protein sequence ID" value="GAA0661987.1"/>
    <property type="molecule type" value="Genomic_DNA"/>
</dbReference>
<feature type="site" description="Could be important to modulate the pK values of the two catalytic cysteine residues" evidence="3">
    <location>
        <position position="219"/>
    </location>
</feature>
<comment type="subcellular location">
    <subcellularLocation>
        <location evidence="3">Cytoplasm</location>
    </subcellularLocation>
</comment>
<accession>A0AAV3T580</accession>
<feature type="binding site" evidence="3">
    <location>
        <begin position="219"/>
        <end position="220"/>
    </location>
    <ligand>
        <name>substrate</name>
    </ligand>
</feature>
<dbReference type="GO" id="GO:0008837">
    <property type="term" value="F:diaminopimelate epimerase activity"/>
    <property type="evidence" value="ECO:0007669"/>
    <property type="project" value="UniProtKB-UniRule"/>
</dbReference>
<keyword evidence="3" id="KW-0028">Amino-acid biosynthesis</keyword>
<feature type="binding site" evidence="3">
    <location>
        <position position="76"/>
    </location>
    <ligand>
        <name>substrate</name>
    </ligand>
</feature>
<dbReference type="Gene3D" id="3.10.310.10">
    <property type="entry name" value="Diaminopimelate Epimerase, Chain A, domain 1"/>
    <property type="match status" value="2"/>
</dbReference>
<comment type="subunit">
    <text evidence="3">Homodimer.</text>
</comment>
<evidence type="ECO:0000256" key="1">
    <source>
        <dbReference type="ARBA" id="ARBA00010219"/>
    </source>
</evidence>
<feature type="binding site" evidence="3">
    <location>
        <begin position="230"/>
        <end position="231"/>
    </location>
    <ligand>
        <name>substrate</name>
    </ligand>
</feature>
<feature type="binding site" evidence="3">
    <location>
        <begin position="86"/>
        <end position="87"/>
    </location>
    <ligand>
        <name>substrate</name>
    </ligand>
</feature>
<feature type="binding site" evidence="3">
    <location>
        <position position="12"/>
    </location>
    <ligand>
        <name>substrate</name>
    </ligand>
</feature>
<evidence type="ECO:0000313" key="6">
    <source>
        <dbReference type="Proteomes" id="UP001500420"/>
    </source>
</evidence>
<comment type="catalytic activity">
    <reaction evidence="3">
        <text>(2S,6S)-2,6-diaminopimelate = meso-2,6-diaminopimelate</text>
        <dbReference type="Rhea" id="RHEA:15393"/>
        <dbReference type="ChEBI" id="CHEBI:57609"/>
        <dbReference type="ChEBI" id="CHEBI:57791"/>
        <dbReference type="EC" id="5.1.1.7"/>
    </reaction>
</comment>
<comment type="caution">
    <text evidence="5">The sequence shown here is derived from an EMBL/GenBank/DDBJ whole genome shotgun (WGS) entry which is preliminary data.</text>
</comment>
<name>A0AAV3T580_9EURY</name>
<keyword evidence="3" id="KW-0963">Cytoplasm</keyword>
<comment type="pathway">
    <text evidence="3">Amino-acid biosynthesis; L-lysine biosynthesis via DAP pathway; DL-2,6-diaminopimelate from LL-2,6-diaminopimelate: step 1/1.</text>
</comment>
<dbReference type="GO" id="GO:0005829">
    <property type="term" value="C:cytosol"/>
    <property type="evidence" value="ECO:0007669"/>
    <property type="project" value="TreeGrafter"/>
</dbReference>
<dbReference type="HAMAP" id="MF_00197">
    <property type="entry name" value="DAP_epimerase"/>
    <property type="match status" value="1"/>
</dbReference>
<dbReference type="NCBIfam" id="TIGR00652">
    <property type="entry name" value="DapF"/>
    <property type="match status" value="1"/>
</dbReference>
<feature type="binding site" evidence="3">
    <location>
        <position position="202"/>
    </location>
    <ligand>
        <name>substrate</name>
    </ligand>
</feature>
<reference evidence="5 6" key="1">
    <citation type="journal article" date="2019" name="Int. J. Syst. Evol. Microbiol.">
        <title>The Global Catalogue of Microorganisms (GCM) 10K type strain sequencing project: providing services to taxonomists for standard genome sequencing and annotation.</title>
        <authorList>
            <consortium name="The Broad Institute Genomics Platform"/>
            <consortium name="The Broad Institute Genome Sequencing Center for Infectious Disease"/>
            <person name="Wu L."/>
            <person name="Ma J."/>
        </authorList>
    </citation>
    <scope>NUCLEOTIDE SEQUENCE [LARGE SCALE GENOMIC DNA]</scope>
    <source>
        <strain evidence="5 6">JCM 16328</strain>
    </source>
</reference>
<dbReference type="RefSeq" id="WP_343772042.1">
    <property type="nucleotide sequence ID" value="NZ_BAAADV010000001.1"/>
</dbReference>
<evidence type="ECO:0000256" key="2">
    <source>
        <dbReference type="ARBA" id="ARBA00023235"/>
    </source>
</evidence>
<dbReference type="InterPro" id="IPR001653">
    <property type="entry name" value="DAP_epimerase_DapF"/>
</dbReference>
<protein>
    <recommendedName>
        <fullName evidence="3 4">Diaminopimelate epimerase</fullName>
        <shortName evidence="3">DAP epimerase</shortName>
        <ecNumber evidence="3 4">5.1.1.7</ecNumber>
    </recommendedName>
    <alternativeName>
        <fullName evidence="3">PLP-independent amino acid racemase</fullName>
    </alternativeName>
</protein>
<dbReference type="PANTHER" id="PTHR31689">
    <property type="entry name" value="DIAMINOPIMELATE EPIMERASE, CHLOROPLASTIC"/>
    <property type="match status" value="1"/>
</dbReference>
<dbReference type="PANTHER" id="PTHR31689:SF0">
    <property type="entry name" value="DIAMINOPIMELATE EPIMERASE"/>
    <property type="match status" value="1"/>
</dbReference>
<feature type="site" description="Could be important to modulate the pK values of the two catalytic cysteine residues" evidence="3">
    <location>
        <position position="171"/>
    </location>
</feature>
<dbReference type="EC" id="5.1.1.7" evidence="3 4"/>
<sequence>MIPFEKYHGTGNDFVVIEAAEAAAIPSLSEFAVEHCDRSDGLGADREDAHTGADGVLVLDLDADAGPTRVEMTLYQPDGGTAAMCGNGARVVAAWAHERTGETEFVIETGAGDRRATVEEAENGQFEVSVEMGEPAFAPADVPLAESYDEPMIEEAVGELTVTAVNTGVPHAVAFVEDVDAVDLEEVAPTVRHADAFPDGTNVNVAAADGAGFRQRTFERGVEGETDACGTGAVAIAAVARRLGHTDEEAVPVSPPGGDLDIRVPDDGPAVLRGPVAFEYADRVDPLGDALGGGF</sequence>
<dbReference type="GO" id="GO:0009089">
    <property type="term" value="P:lysine biosynthetic process via diaminopimelate"/>
    <property type="evidence" value="ECO:0007669"/>
    <property type="project" value="UniProtKB-UniRule"/>
</dbReference>
<dbReference type="AlphaFoldDB" id="A0AAV3T580"/>
<dbReference type="Proteomes" id="UP001500420">
    <property type="component" value="Unassembled WGS sequence"/>
</dbReference>
<comment type="similarity">
    <text evidence="1 3">Belongs to the diaminopimelate epimerase family.</text>
</comment>
<keyword evidence="2 3" id="KW-0413">Isomerase</keyword>
<gene>
    <name evidence="3 5" type="primary">dapF</name>
    <name evidence="5" type="ORF">GCM10009020_02910</name>
</gene>
<comment type="caution">
    <text evidence="3">Lacks conserved residue(s) required for the propagation of feature annotation.</text>
</comment>
<evidence type="ECO:0000256" key="4">
    <source>
        <dbReference type="NCBIfam" id="TIGR00652"/>
    </source>
</evidence>
<comment type="function">
    <text evidence="3">Catalyzes the stereoinversion of LL-2,6-diaminopimelate (L,L-DAP) to meso-diaminopimelate (meso-DAP), a precursor of L-lysine.</text>
</comment>
<dbReference type="Pfam" id="PF01678">
    <property type="entry name" value="DAP_epimerase"/>
    <property type="match status" value="2"/>
</dbReference>
<feature type="active site" description="Proton acceptor" evidence="3">
    <location>
        <position position="229"/>
    </location>
</feature>
<organism evidence="5 6">
    <name type="scientific">Natronoarchaeum mannanilyticum</name>
    <dbReference type="NCBI Taxonomy" id="926360"/>
    <lineage>
        <taxon>Archaea</taxon>
        <taxon>Methanobacteriati</taxon>
        <taxon>Methanobacteriota</taxon>
        <taxon>Stenosarchaea group</taxon>
        <taxon>Halobacteria</taxon>
        <taxon>Halobacteriales</taxon>
        <taxon>Natronoarchaeaceae</taxon>
    </lineage>
</organism>
<proteinExistence type="inferred from homology"/>